<dbReference type="SMART" id="SM00640">
    <property type="entry name" value="Glyco_32"/>
    <property type="match status" value="1"/>
</dbReference>
<dbReference type="InterPro" id="IPR013189">
    <property type="entry name" value="Glyco_hydro_32_C"/>
</dbReference>
<evidence type="ECO:0000259" key="7">
    <source>
        <dbReference type="Pfam" id="PF08244"/>
    </source>
</evidence>
<dbReference type="Pfam" id="PF08244">
    <property type="entry name" value="Glyco_hydro_32C"/>
    <property type="match status" value="1"/>
</dbReference>
<dbReference type="PANTHER" id="PTHR43101">
    <property type="entry name" value="BETA-FRUCTOSIDASE"/>
    <property type="match status" value="1"/>
</dbReference>
<evidence type="ECO:0000256" key="2">
    <source>
        <dbReference type="ARBA" id="ARBA00012758"/>
    </source>
</evidence>
<dbReference type="InterPro" id="IPR051214">
    <property type="entry name" value="GH32_Enzymes"/>
</dbReference>
<sequence>MTSLRPELHVTAENGILEAAAGMLRDGDNWHMLYQYRPAPDQPARWGHQMSEEGPFDWMVCPDVIAPKGGEIDVLAGSVVADNGGADLFFTSVTAAGTSVQIARVDEVDRLAEVTEDPLALDPSVHRVGVAIADSKEFSRFRSPCVIPDWESADDRDQGHSGWLMVTSSGESDAPVPVVLESPDGKDWELLDALTFVGDTGLPDDPIMVSPRIIRLRDEVDQEIYDLLLLTLERDGLDHSGYIVGQLSGAEFTVATPFQRVDFGHDFTRPRNTNLTAGTVSEERRYAEAFIFGLFNGIGRGDDATTQPSWEAEGWANTLSLPRVVTLQGGKLYQTPARGLPDAIAASEHAKFWTALCEIPSGAEVRAEIIDGDDNVVATVVHSGDQLSLDRGKDAPATAPLADDDEDNISIVVDGNTLEVYAGGGAVVMASRIWPHNGIHGIRVRASEDATIHSEWRRGN</sequence>
<evidence type="ECO:0000256" key="5">
    <source>
        <dbReference type="RuleBase" id="RU362110"/>
    </source>
</evidence>
<dbReference type="PANTHER" id="PTHR43101:SF1">
    <property type="entry name" value="BETA-FRUCTOSIDASE"/>
    <property type="match status" value="1"/>
</dbReference>
<protein>
    <recommendedName>
        <fullName evidence="2">beta-fructofuranosidase</fullName>
        <ecNumber evidence="2">3.2.1.26</ecNumber>
    </recommendedName>
</protein>
<keyword evidence="4 5" id="KW-0326">Glycosidase</keyword>
<gene>
    <name evidence="8" type="ORF">QP027_04025</name>
</gene>
<dbReference type="InterPro" id="IPR001362">
    <property type="entry name" value="Glyco_hydro_32"/>
</dbReference>
<proteinExistence type="inferred from homology"/>
<dbReference type="EC" id="3.2.1.26" evidence="2"/>
<dbReference type="RefSeq" id="WP_284826184.1">
    <property type="nucleotide sequence ID" value="NZ_CP126969.1"/>
</dbReference>
<dbReference type="SUPFAM" id="SSF49899">
    <property type="entry name" value="Concanavalin A-like lectins/glucanases"/>
    <property type="match status" value="1"/>
</dbReference>
<evidence type="ECO:0000256" key="4">
    <source>
        <dbReference type="ARBA" id="ARBA00023295"/>
    </source>
</evidence>
<dbReference type="Proteomes" id="UP001225598">
    <property type="component" value="Chromosome"/>
</dbReference>
<accession>A0ABY8VK12</accession>
<feature type="domain" description="Glycosyl hydrolase family 32 N-terminal" evidence="6">
    <location>
        <begin position="9"/>
        <end position="336"/>
    </location>
</feature>
<keyword evidence="3 5" id="KW-0378">Hydrolase</keyword>
<evidence type="ECO:0000259" key="6">
    <source>
        <dbReference type="Pfam" id="PF00251"/>
    </source>
</evidence>
<dbReference type="EMBL" id="CP126969">
    <property type="protein sequence ID" value="WIM68568.1"/>
    <property type="molecule type" value="Genomic_DNA"/>
</dbReference>
<name>A0ABY8VK12_9CORY</name>
<dbReference type="Pfam" id="PF00251">
    <property type="entry name" value="Glyco_hydro_32N"/>
    <property type="match status" value="1"/>
</dbReference>
<dbReference type="SUPFAM" id="SSF75005">
    <property type="entry name" value="Arabinanase/levansucrase/invertase"/>
    <property type="match status" value="1"/>
</dbReference>
<dbReference type="InterPro" id="IPR013148">
    <property type="entry name" value="Glyco_hydro_32_N"/>
</dbReference>
<evidence type="ECO:0000256" key="1">
    <source>
        <dbReference type="ARBA" id="ARBA00009902"/>
    </source>
</evidence>
<reference evidence="8 9" key="1">
    <citation type="submission" date="2023-05" db="EMBL/GenBank/DDBJ databases">
        <title>Corynebacterium suedekumii sp. nov. and Corynebacterium breve sp. nov. isolated from raw cow's milk.</title>
        <authorList>
            <person name="Baer M.K."/>
            <person name="Mehl L."/>
            <person name="Hellmuth R."/>
            <person name="Marke G."/>
            <person name="Lipski A."/>
        </authorList>
    </citation>
    <scope>NUCLEOTIDE SEQUENCE [LARGE SCALE GENOMIC DNA]</scope>
    <source>
        <strain evidence="8 9">R4</strain>
    </source>
</reference>
<dbReference type="InterPro" id="IPR023296">
    <property type="entry name" value="Glyco_hydro_beta-prop_sf"/>
</dbReference>
<evidence type="ECO:0000256" key="3">
    <source>
        <dbReference type="ARBA" id="ARBA00022801"/>
    </source>
</evidence>
<keyword evidence="9" id="KW-1185">Reference proteome</keyword>
<dbReference type="Gene3D" id="2.115.10.20">
    <property type="entry name" value="Glycosyl hydrolase domain, family 43"/>
    <property type="match status" value="1"/>
</dbReference>
<evidence type="ECO:0000313" key="9">
    <source>
        <dbReference type="Proteomes" id="UP001225598"/>
    </source>
</evidence>
<comment type="similarity">
    <text evidence="1 5">Belongs to the glycosyl hydrolase 32 family.</text>
</comment>
<organism evidence="8 9">
    <name type="scientific">Corynebacterium breve</name>
    <dbReference type="NCBI Taxonomy" id="3049799"/>
    <lineage>
        <taxon>Bacteria</taxon>
        <taxon>Bacillati</taxon>
        <taxon>Actinomycetota</taxon>
        <taxon>Actinomycetes</taxon>
        <taxon>Mycobacteriales</taxon>
        <taxon>Corynebacteriaceae</taxon>
        <taxon>Corynebacterium</taxon>
    </lineage>
</organism>
<feature type="domain" description="Glycosyl hydrolase family 32 C-terminal" evidence="7">
    <location>
        <begin position="385"/>
        <end position="450"/>
    </location>
</feature>
<dbReference type="InterPro" id="IPR013320">
    <property type="entry name" value="ConA-like_dom_sf"/>
</dbReference>
<dbReference type="Gene3D" id="2.60.120.560">
    <property type="entry name" value="Exo-inulinase, domain 1"/>
    <property type="match status" value="1"/>
</dbReference>
<evidence type="ECO:0000313" key="8">
    <source>
        <dbReference type="EMBL" id="WIM68568.1"/>
    </source>
</evidence>